<dbReference type="EMBL" id="JAWRLE010000046">
    <property type="protein sequence ID" value="MEB2582126.1"/>
    <property type="molecule type" value="Genomic_DNA"/>
</dbReference>
<dbReference type="Gene3D" id="2.60.40.1090">
    <property type="entry name" value="Fimbrial-type adhesion domain"/>
    <property type="match status" value="1"/>
</dbReference>
<dbReference type="RefSeq" id="WP_143328734.1">
    <property type="nucleotide sequence ID" value="NZ_JAWRKY010000014.1"/>
</dbReference>
<evidence type="ECO:0000313" key="5">
    <source>
        <dbReference type="Proteomes" id="UP001304467"/>
    </source>
</evidence>
<protein>
    <submittedName>
        <fullName evidence="4">Fimbrial protein</fullName>
    </submittedName>
</protein>
<dbReference type="InterPro" id="IPR036937">
    <property type="entry name" value="Adhesion_dom_fimbrial_sf"/>
</dbReference>
<dbReference type="InterPro" id="IPR000259">
    <property type="entry name" value="Adhesion_dom_fimbrial"/>
</dbReference>
<feature type="domain" description="Fimbrial-type adhesion" evidence="3">
    <location>
        <begin position="208"/>
        <end position="358"/>
    </location>
</feature>
<dbReference type="PANTHER" id="PTHR33420:SF25">
    <property type="entry name" value="PROTEIN FIMF"/>
    <property type="match status" value="1"/>
</dbReference>
<feature type="region of interest" description="Disordered" evidence="1">
    <location>
        <begin position="49"/>
        <end position="71"/>
    </location>
</feature>
<evidence type="ECO:0000256" key="2">
    <source>
        <dbReference type="SAM" id="SignalP"/>
    </source>
</evidence>
<dbReference type="InterPro" id="IPR050263">
    <property type="entry name" value="Bact_Fimbrial_Adh_Pro"/>
</dbReference>
<name>A0ABU5WTB5_9BURK</name>
<evidence type="ECO:0000313" key="4">
    <source>
        <dbReference type="EMBL" id="MEB2582126.1"/>
    </source>
</evidence>
<comment type="caution">
    <text evidence="4">The sequence shown here is derived from an EMBL/GenBank/DDBJ whole genome shotgun (WGS) entry which is preliminary data.</text>
</comment>
<dbReference type="Pfam" id="PF00419">
    <property type="entry name" value="Fimbrial"/>
    <property type="match status" value="1"/>
</dbReference>
<dbReference type="PROSITE" id="PS51257">
    <property type="entry name" value="PROKAR_LIPOPROTEIN"/>
    <property type="match status" value="1"/>
</dbReference>
<dbReference type="SUPFAM" id="SSF49401">
    <property type="entry name" value="Bacterial adhesins"/>
    <property type="match status" value="1"/>
</dbReference>
<feature type="compositionally biased region" description="Polar residues" evidence="1">
    <location>
        <begin position="50"/>
        <end position="59"/>
    </location>
</feature>
<dbReference type="Gene3D" id="2.60.40.3310">
    <property type="match status" value="1"/>
</dbReference>
<accession>A0ABU5WTB5</accession>
<evidence type="ECO:0000256" key="1">
    <source>
        <dbReference type="SAM" id="MobiDB-lite"/>
    </source>
</evidence>
<reference evidence="4 5" key="1">
    <citation type="journal article" date="2023" name="Front. Microbiol.">
        <title>Genomic analyses of Burkholderia respiratory isolates indicates two evolutionarily distinct B. anthina clades.</title>
        <authorList>
            <person name="Pham A."/>
            <person name="Volmer J.G."/>
            <person name="Chambers D.C."/>
            <person name="Smith D.J."/>
            <person name="Reid D.W."/>
            <person name="Burr L."/>
            <person name="Wells T.J."/>
        </authorList>
    </citation>
    <scope>NUCLEOTIDE SEQUENCE [LARGE SCALE GENOMIC DNA]</scope>
    <source>
        <strain evidence="4 5">BCCIQ07A</strain>
    </source>
</reference>
<feature type="signal peptide" evidence="2">
    <location>
        <begin position="1"/>
        <end position="37"/>
    </location>
</feature>
<sequence>MKPSTKPRLSASRGWNVLLSLLALGCAPFILSDAARACSFPGDAPPPLSPTLQTSITSNRDAKNPGTLVNSGALSEQQRTTYFIGPDCDGKQYRVRSPGKLVPGITFSYGGKSHPVYETGIPGIGYALMAAVQNGASPLSPWSPVTSDWTQIPVYPSSSDLYARVALVFSGALVSGSYSIPYTKIGDVYLDQGSGGRASAIYMNPLRINITATSCSLTSATQSSVALPELFAPRLASVGDVSTESGTTSLMVNCKQSTGVYVTLTDVVTPTNTGNVLSLAPEATATGIGIQLFKEGSSTPLGFGPDSSLKGNTNQWLAGRVTGSGTLTIPIVAKYVKTAPKITPGQVNARASFTLSYQ</sequence>
<dbReference type="InterPro" id="IPR008966">
    <property type="entry name" value="Adhesion_dom_sf"/>
</dbReference>
<proteinExistence type="predicted"/>
<organism evidence="4 5">
    <name type="scientific">Burkholderia anthinoferrum</name>
    <dbReference type="NCBI Taxonomy" id="3090833"/>
    <lineage>
        <taxon>Bacteria</taxon>
        <taxon>Pseudomonadati</taxon>
        <taxon>Pseudomonadota</taxon>
        <taxon>Betaproteobacteria</taxon>
        <taxon>Burkholderiales</taxon>
        <taxon>Burkholderiaceae</taxon>
        <taxon>Burkholderia</taxon>
    </lineage>
</organism>
<dbReference type="PANTHER" id="PTHR33420">
    <property type="entry name" value="FIMBRIAL SUBUNIT ELFA-RELATED"/>
    <property type="match status" value="1"/>
</dbReference>
<evidence type="ECO:0000259" key="3">
    <source>
        <dbReference type="Pfam" id="PF00419"/>
    </source>
</evidence>
<feature type="chain" id="PRO_5045332938" evidence="2">
    <location>
        <begin position="38"/>
        <end position="358"/>
    </location>
</feature>
<keyword evidence="5" id="KW-1185">Reference proteome</keyword>
<keyword evidence="2" id="KW-0732">Signal</keyword>
<gene>
    <name evidence="4" type="ORF">SB593_24600</name>
</gene>
<dbReference type="Proteomes" id="UP001304467">
    <property type="component" value="Unassembled WGS sequence"/>
</dbReference>